<dbReference type="RefSeq" id="WP_126481300.1">
    <property type="nucleotide sequence ID" value="NZ_RXNS01000003.1"/>
</dbReference>
<dbReference type="GO" id="GO:0008168">
    <property type="term" value="F:methyltransferase activity"/>
    <property type="evidence" value="ECO:0007669"/>
    <property type="project" value="UniProtKB-KW"/>
</dbReference>
<evidence type="ECO:0000313" key="2">
    <source>
        <dbReference type="EMBL" id="RTR05931.1"/>
    </source>
</evidence>
<proteinExistence type="predicted"/>
<dbReference type="SUPFAM" id="SSF53335">
    <property type="entry name" value="S-adenosyl-L-methionine-dependent methyltransferases"/>
    <property type="match status" value="1"/>
</dbReference>
<dbReference type="OrthoDB" id="5298194at2"/>
<evidence type="ECO:0000259" key="1">
    <source>
        <dbReference type="Pfam" id="PF13679"/>
    </source>
</evidence>
<keyword evidence="2" id="KW-0808">Transferase</keyword>
<organism evidence="2 3">
    <name type="scientific">Halomonas nitroreducens</name>
    <dbReference type="NCBI Taxonomy" id="447425"/>
    <lineage>
        <taxon>Bacteria</taxon>
        <taxon>Pseudomonadati</taxon>
        <taxon>Pseudomonadota</taxon>
        <taxon>Gammaproteobacteria</taxon>
        <taxon>Oceanospirillales</taxon>
        <taxon>Halomonadaceae</taxon>
        <taxon>Halomonas</taxon>
    </lineage>
</organism>
<dbReference type="InterPro" id="IPR025714">
    <property type="entry name" value="Methyltranfer_dom"/>
</dbReference>
<dbReference type="InterPro" id="IPR029063">
    <property type="entry name" value="SAM-dependent_MTases_sf"/>
</dbReference>
<dbReference type="PANTHER" id="PTHR13369">
    <property type="match status" value="1"/>
</dbReference>
<feature type="domain" description="Methyltransferase" evidence="1">
    <location>
        <begin position="103"/>
        <end position="224"/>
    </location>
</feature>
<protein>
    <submittedName>
        <fullName evidence="2">Methyltransferase</fullName>
    </submittedName>
</protein>
<keyword evidence="2" id="KW-0489">Methyltransferase</keyword>
<keyword evidence="3" id="KW-1185">Reference proteome</keyword>
<name>A0A3S0KSM4_9GAMM</name>
<dbReference type="PANTHER" id="PTHR13369:SF0">
    <property type="entry name" value="GLUTATHIONE S-TRANSFERASE C-TERMINAL DOMAIN-CONTAINING PROTEIN"/>
    <property type="match status" value="1"/>
</dbReference>
<reference evidence="2 3" key="1">
    <citation type="submission" date="2018-12" db="EMBL/GenBank/DDBJ databases">
        <authorList>
            <person name="Yu L."/>
        </authorList>
    </citation>
    <scope>NUCLEOTIDE SEQUENCE [LARGE SCALE GENOMIC DNA]</scope>
    <source>
        <strain evidence="2 3">11S</strain>
    </source>
</reference>
<dbReference type="EMBL" id="RXNS01000003">
    <property type="protein sequence ID" value="RTR05931.1"/>
    <property type="molecule type" value="Genomic_DNA"/>
</dbReference>
<comment type="caution">
    <text evidence="2">The sequence shown here is derived from an EMBL/GenBank/DDBJ whole genome shotgun (WGS) entry which is preliminary data.</text>
</comment>
<dbReference type="GO" id="GO:0032259">
    <property type="term" value="P:methylation"/>
    <property type="evidence" value="ECO:0007669"/>
    <property type="project" value="UniProtKB-KW"/>
</dbReference>
<gene>
    <name evidence="2" type="ORF">EKG36_04050</name>
</gene>
<dbReference type="Pfam" id="PF13679">
    <property type="entry name" value="Methyltransf_32"/>
    <property type="match status" value="1"/>
</dbReference>
<dbReference type="Proteomes" id="UP000267400">
    <property type="component" value="Unassembled WGS sequence"/>
</dbReference>
<accession>A0A3S0KSM4</accession>
<evidence type="ECO:0000313" key="3">
    <source>
        <dbReference type="Proteomes" id="UP000267400"/>
    </source>
</evidence>
<sequence>MSPSHDQRFQQLSTLLAEWQALWRPLPFQQRETPWGGCLPGLADTLLALPDDEVQRLQAAPFEASPLAAWLPVDELAALVGLSPGASPASALPDDWGEGIGARKWRQIQAFASRVSVGDHALVEWCAGKGHLGRTLARLHRRPVTGLEWRSALCEAGQGLAERQGLAVRLQSQDVMAPDAGRWLAADVRVAALHACGDLHGRLLTLAAETGTAVSLAPCCYHRTAAADYRALSRRGRALMAEHGLRLSREDLAMAVQETVTAPRGVRRHRARANAWRLGFDLLQREARGRDAYLPVPSLAYGKLPDDFAGFCRWAAEQKGVELPTSVDWAAYEAAGWQRLARVSRLELVRHLFRRPLEVWLALDRVRLLEEAGFRVSLSTFCERALTPRNLLIETH</sequence>
<dbReference type="AlphaFoldDB" id="A0A3S0KSM4"/>